<name>A0A0B0PVY1_GOSAR</name>
<evidence type="ECO:0000313" key="2">
    <source>
        <dbReference type="Proteomes" id="UP000032142"/>
    </source>
</evidence>
<dbReference type="Proteomes" id="UP000032142">
    <property type="component" value="Unassembled WGS sequence"/>
</dbReference>
<sequence>MAIDAHTCLCVQPMYPSKWPHTPMCQGCVPHTATRHARVSRPCLRLTLNCRTTPGDTRPCVRHG</sequence>
<keyword evidence="2" id="KW-1185">Reference proteome</keyword>
<organism evidence="1 2">
    <name type="scientific">Gossypium arboreum</name>
    <name type="common">Tree cotton</name>
    <name type="synonym">Gossypium nanking</name>
    <dbReference type="NCBI Taxonomy" id="29729"/>
    <lineage>
        <taxon>Eukaryota</taxon>
        <taxon>Viridiplantae</taxon>
        <taxon>Streptophyta</taxon>
        <taxon>Embryophyta</taxon>
        <taxon>Tracheophyta</taxon>
        <taxon>Spermatophyta</taxon>
        <taxon>Magnoliopsida</taxon>
        <taxon>eudicotyledons</taxon>
        <taxon>Gunneridae</taxon>
        <taxon>Pentapetalae</taxon>
        <taxon>rosids</taxon>
        <taxon>malvids</taxon>
        <taxon>Malvales</taxon>
        <taxon>Malvaceae</taxon>
        <taxon>Malvoideae</taxon>
        <taxon>Gossypium</taxon>
    </lineage>
</organism>
<reference evidence="2" key="1">
    <citation type="submission" date="2014-09" db="EMBL/GenBank/DDBJ databases">
        <authorList>
            <person name="Mudge J."/>
            <person name="Ramaraj T."/>
            <person name="Lindquist I.E."/>
            <person name="Bharti A.K."/>
            <person name="Sundararajan A."/>
            <person name="Cameron C.T."/>
            <person name="Woodward J.E."/>
            <person name="May G.D."/>
            <person name="Brubaker C."/>
            <person name="Broadhvest J."/>
            <person name="Wilkins T.A."/>
        </authorList>
    </citation>
    <scope>NUCLEOTIDE SEQUENCE</scope>
    <source>
        <strain evidence="2">cv. AKA8401</strain>
    </source>
</reference>
<gene>
    <name evidence="1" type="ORF">F383_11463</name>
</gene>
<evidence type="ECO:0000313" key="1">
    <source>
        <dbReference type="EMBL" id="KHG28987.1"/>
    </source>
</evidence>
<proteinExistence type="predicted"/>
<protein>
    <submittedName>
        <fullName evidence="1">Ephrin type-A receptor 5</fullName>
    </submittedName>
</protein>
<dbReference type="AlphaFoldDB" id="A0A0B0PVY1"/>
<keyword evidence="1" id="KW-0675">Receptor</keyword>
<accession>A0A0B0PVY1</accession>
<dbReference type="EMBL" id="KN447361">
    <property type="protein sequence ID" value="KHG28987.1"/>
    <property type="molecule type" value="Genomic_DNA"/>
</dbReference>